<reference evidence="1 2" key="1">
    <citation type="submission" date="2015-08" db="EMBL/GenBank/DDBJ databases">
        <title>Next Generation Sequencing and Analysis of the Genome of Puccinia sorghi L Schw, the Causal Agent of Maize Common Rust.</title>
        <authorList>
            <person name="Rochi L."/>
            <person name="Burguener G."/>
            <person name="Darino M."/>
            <person name="Turjanski A."/>
            <person name="Kreff E."/>
            <person name="Dieguez M.J."/>
            <person name="Sacco F."/>
        </authorList>
    </citation>
    <scope>NUCLEOTIDE SEQUENCE [LARGE SCALE GENOMIC DNA]</scope>
    <source>
        <strain evidence="1 2">RO10H11247</strain>
    </source>
</reference>
<accession>A0A0L6VJ57</accession>
<dbReference type="VEuPathDB" id="FungiDB:VP01_1601g5"/>
<name>A0A0L6VJ57_9BASI</name>
<protein>
    <submittedName>
        <fullName evidence="1">Uncharacterized protein</fullName>
    </submittedName>
</protein>
<evidence type="ECO:0000313" key="1">
    <source>
        <dbReference type="EMBL" id="KNZ60160.1"/>
    </source>
</evidence>
<comment type="caution">
    <text evidence="1">The sequence shown here is derived from an EMBL/GenBank/DDBJ whole genome shotgun (WGS) entry which is preliminary data.</text>
</comment>
<gene>
    <name evidence="1" type="ORF">VP01_1601g5</name>
</gene>
<proteinExistence type="predicted"/>
<dbReference type="AlphaFoldDB" id="A0A0L6VJ57"/>
<sequence length="157" mass="17772">MHQKTSQHKQLLQAASTTAFLVINDTFQPGAPPLNFNQDMISGHVLNLLNLIKPYPIFYNQSQNPQQDFSIQLAISTCHLGSNGNGAAFLILKNLFQFGYGTINLYTTRVIKVIYNMQSQSCKNRVFLPVLVVWMPVIQDHAMKTMYSQTCRFLSSL</sequence>
<evidence type="ECO:0000313" key="2">
    <source>
        <dbReference type="Proteomes" id="UP000037035"/>
    </source>
</evidence>
<dbReference type="OrthoDB" id="3246760at2759"/>
<dbReference type="Proteomes" id="UP000037035">
    <property type="component" value="Unassembled WGS sequence"/>
</dbReference>
<organism evidence="1 2">
    <name type="scientific">Puccinia sorghi</name>
    <dbReference type="NCBI Taxonomy" id="27349"/>
    <lineage>
        <taxon>Eukaryota</taxon>
        <taxon>Fungi</taxon>
        <taxon>Dikarya</taxon>
        <taxon>Basidiomycota</taxon>
        <taxon>Pucciniomycotina</taxon>
        <taxon>Pucciniomycetes</taxon>
        <taxon>Pucciniales</taxon>
        <taxon>Pucciniaceae</taxon>
        <taxon>Puccinia</taxon>
    </lineage>
</organism>
<dbReference type="EMBL" id="LAVV01006395">
    <property type="protein sequence ID" value="KNZ60160.1"/>
    <property type="molecule type" value="Genomic_DNA"/>
</dbReference>
<keyword evidence="2" id="KW-1185">Reference proteome</keyword>